<dbReference type="GO" id="GO:0050518">
    <property type="term" value="F:2-C-methyl-D-erythritol 4-phosphate cytidylyltransferase activity"/>
    <property type="evidence" value="ECO:0007669"/>
    <property type="project" value="UniProtKB-UniRule"/>
</dbReference>
<feature type="site" description="Transition state stabilizer" evidence="7">
    <location>
        <position position="16"/>
    </location>
</feature>
<dbReference type="Gene3D" id="3.90.550.10">
    <property type="entry name" value="Spore Coat Polysaccharide Biosynthesis Protein SpsA, Chain A"/>
    <property type="match status" value="1"/>
</dbReference>
<dbReference type="NCBIfam" id="TIGR00453">
    <property type="entry name" value="ispD"/>
    <property type="match status" value="1"/>
</dbReference>
<organism evidence="8 9">
    <name type="scientific">Allobacillus salarius</name>
    <dbReference type="NCBI Taxonomy" id="1955272"/>
    <lineage>
        <taxon>Bacteria</taxon>
        <taxon>Bacillati</taxon>
        <taxon>Bacillota</taxon>
        <taxon>Bacilli</taxon>
        <taxon>Bacillales</taxon>
        <taxon>Bacillaceae</taxon>
        <taxon>Allobacillus</taxon>
    </lineage>
</organism>
<dbReference type="PROSITE" id="PS01295">
    <property type="entry name" value="ISPD"/>
    <property type="match status" value="1"/>
</dbReference>
<dbReference type="UniPathway" id="UPA00056">
    <property type="reaction ID" value="UER00093"/>
</dbReference>
<evidence type="ECO:0000256" key="6">
    <source>
        <dbReference type="ARBA" id="ARBA00023229"/>
    </source>
</evidence>
<dbReference type="SUPFAM" id="SSF53448">
    <property type="entry name" value="Nucleotide-diphospho-sugar transferases"/>
    <property type="match status" value="1"/>
</dbReference>
<dbReference type="InterPro" id="IPR029044">
    <property type="entry name" value="Nucleotide-diphossugar_trans"/>
</dbReference>
<dbReference type="InterPro" id="IPR018294">
    <property type="entry name" value="ISPD_synthase_CS"/>
</dbReference>
<dbReference type="CDD" id="cd02516">
    <property type="entry name" value="CDP-ME_synthetase"/>
    <property type="match status" value="1"/>
</dbReference>
<dbReference type="PANTHER" id="PTHR32125">
    <property type="entry name" value="2-C-METHYL-D-ERYTHRITOL 4-PHOSPHATE CYTIDYLYLTRANSFERASE, CHLOROPLASTIC"/>
    <property type="match status" value="1"/>
</dbReference>
<keyword evidence="5 7" id="KW-0548">Nucleotidyltransferase</keyword>
<evidence type="ECO:0000256" key="7">
    <source>
        <dbReference type="HAMAP-Rule" id="MF_00108"/>
    </source>
</evidence>
<sequence length="234" mass="26544">MESYQVIILAAGQGKRMKANVNKQFITIGSEPLLAHTIDVFEQDDWCEAIYLVIQPNDRAMIESIVAEKNFSKVRQFVTGGKERQDSVRLGLEAADPSKLTMIHDGARPFVSQEELHRLHKATERTGAAFLAVPVTDTIKQVEGGRVKTLKRSELYAAQTPQAFRYDLIQRAHEWAHNEGIQATDDVQLVELMDQAVEVVEGSYRNMKLTTPEDIQRAENMLQINRHSKQEEEL</sequence>
<name>A0A556PL98_9BACI</name>
<dbReference type="AlphaFoldDB" id="A0A556PL98"/>
<dbReference type="InterPro" id="IPR050088">
    <property type="entry name" value="IspD/TarI_cytidylyltransf_bact"/>
</dbReference>
<dbReference type="Pfam" id="PF01128">
    <property type="entry name" value="IspD"/>
    <property type="match status" value="1"/>
</dbReference>
<dbReference type="HAMAP" id="MF_00108">
    <property type="entry name" value="IspD"/>
    <property type="match status" value="1"/>
</dbReference>
<reference evidence="8 9" key="1">
    <citation type="submission" date="2019-07" db="EMBL/GenBank/DDBJ databases">
        <title>Allobacillus sp. nov. SKP isolated from shrimp paste of Euphausiacea.</title>
        <authorList>
            <person name="Kanchanasin P."/>
            <person name="Tanasupawat S."/>
            <person name="Shi W."/>
            <person name="Wu L."/>
            <person name="Ma J."/>
        </authorList>
    </citation>
    <scope>NUCLEOTIDE SEQUENCE [LARGE SCALE GENOMIC DNA]</scope>
    <source>
        <strain evidence="8 9">SKP4-8</strain>
    </source>
</reference>
<feature type="site" description="Positions MEP for the nucleophilic attack" evidence="7">
    <location>
        <position position="152"/>
    </location>
</feature>
<dbReference type="RefSeq" id="WP_144088721.1">
    <property type="nucleotide sequence ID" value="NZ_VMHE01000011.1"/>
</dbReference>
<dbReference type="GO" id="GO:0019288">
    <property type="term" value="P:isopentenyl diphosphate biosynthetic process, methylerythritol 4-phosphate pathway"/>
    <property type="evidence" value="ECO:0007669"/>
    <property type="project" value="UniProtKB-UniRule"/>
</dbReference>
<feature type="site" description="Transition state stabilizer" evidence="7">
    <location>
        <position position="23"/>
    </location>
</feature>
<dbReference type="InterPro" id="IPR001228">
    <property type="entry name" value="IspD"/>
</dbReference>
<evidence type="ECO:0000313" key="8">
    <source>
        <dbReference type="EMBL" id="TSJ65164.1"/>
    </source>
</evidence>
<protein>
    <recommendedName>
        <fullName evidence="7">2-C-methyl-D-erythritol 4-phosphate cytidylyltransferase</fullName>
        <ecNumber evidence="7">2.7.7.60</ecNumber>
    </recommendedName>
    <alternativeName>
        <fullName evidence="7">4-diphosphocytidyl-2C-methyl-D-erythritol synthase</fullName>
    </alternativeName>
    <alternativeName>
        <fullName evidence="7">MEP cytidylyltransferase</fullName>
        <shortName evidence="7">MCT</shortName>
    </alternativeName>
</protein>
<comment type="caution">
    <text evidence="8">The sequence shown here is derived from an EMBL/GenBank/DDBJ whole genome shotgun (WGS) entry which is preliminary data.</text>
</comment>
<feature type="site" description="Positions MEP for the nucleophilic attack" evidence="7">
    <location>
        <position position="208"/>
    </location>
</feature>
<dbReference type="OrthoDB" id="9806837at2"/>
<evidence type="ECO:0000256" key="2">
    <source>
        <dbReference type="ARBA" id="ARBA00004787"/>
    </source>
</evidence>
<dbReference type="PANTHER" id="PTHR32125:SF4">
    <property type="entry name" value="2-C-METHYL-D-ERYTHRITOL 4-PHOSPHATE CYTIDYLYLTRANSFERASE, CHLOROPLASTIC"/>
    <property type="match status" value="1"/>
</dbReference>
<evidence type="ECO:0000313" key="9">
    <source>
        <dbReference type="Proteomes" id="UP000316425"/>
    </source>
</evidence>
<evidence type="ECO:0000256" key="4">
    <source>
        <dbReference type="ARBA" id="ARBA00022679"/>
    </source>
</evidence>
<dbReference type="FunFam" id="3.90.550.10:FF:000003">
    <property type="entry name" value="2-C-methyl-D-erythritol 4-phosphate cytidylyltransferase"/>
    <property type="match status" value="1"/>
</dbReference>
<gene>
    <name evidence="7 8" type="primary">ispD</name>
    <name evidence="8" type="ORF">FPQ13_07485</name>
</gene>
<evidence type="ECO:0000256" key="1">
    <source>
        <dbReference type="ARBA" id="ARBA00001282"/>
    </source>
</evidence>
<keyword evidence="9" id="KW-1185">Reference proteome</keyword>
<comment type="catalytic activity">
    <reaction evidence="1 7">
        <text>2-C-methyl-D-erythritol 4-phosphate + CTP + H(+) = 4-CDP-2-C-methyl-D-erythritol + diphosphate</text>
        <dbReference type="Rhea" id="RHEA:13429"/>
        <dbReference type="ChEBI" id="CHEBI:15378"/>
        <dbReference type="ChEBI" id="CHEBI:33019"/>
        <dbReference type="ChEBI" id="CHEBI:37563"/>
        <dbReference type="ChEBI" id="CHEBI:57823"/>
        <dbReference type="ChEBI" id="CHEBI:58262"/>
        <dbReference type="EC" id="2.7.7.60"/>
    </reaction>
</comment>
<proteinExistence type="inferred from homology"/>
<comment type="pathway">
    <text evidence="2 7">Isoprenoid biosynthesis; isopentenyl diphosphate biosynthesis via DXP pathway; isopentenyl diphosphate from 1-deoxy-D-xylulose 5-phosphate: step 2/6.</text>
</comment>
<keyword evidence="6 7" id="KW-0414">Isoprene biosynthesis</keyword>
<dbReference type="InterPro" id="IPR034683">
    <property type="entry name" value="IspD/TarI"/>
</dbReference>
<accession>A0A556PL98</accession>
<evidence type="ECO:0000256" key="5">
    <source>
        <dbReference type="ARBA" id="ARBA00022695"/>
    </source>
</evidence>
<dbReference type="Proteomes" id="UP000316425">
    <property type="component" value="Unassembled WGS sequence"/>
</dbReference>
<dbReference type="EMBL" id="VMHE01000011">
    <property type="protein sequence ID" value="TSJ65164.1"/>
    <property type="molecule type" value="Genomic_DNA"/>
</dbReference>
<evidence type="ECO:0000256" key="3">
    <source>
        <dbReference type="ARBA" id="ARBA00009789"/>
    </source>
</evidence>
<comment type="similarity">
    <text evidence="3 7">Belongs to the IspD/TarI cytidylyltransferase family. IspD subfamily.</text>
</comment>
<comment type="function">
    <text evidence="7">Catalyzes the formation of 4-diphosphocytidyl-2-C-methyl-D-erythritol from CTP and 2-C-methyl-D-erythritol 4-phosphate (MEP).</text>
</comment>
<keyword evidence="4 7" id="KW-0808">Transferase</keyword>
<dbReference type="EC" id="2.7.7.60" evidence="7"/>